<feature type="domain" description="Fungal-type protein kinase" evidence="2">
    <location>
        <begin position="183"/>
        <end position="536"/>
    </location>
</feature>
<dbReference type="AlphaFoldDB" id="A0A9P3LAB1"/>
<dbReference type="PANTHER" id="PTHR38248:SF2">
    <property type="entry name" value="FUNK1 11"/>
    <property type="match status" value="1"/>
</dbReference>
<feature type="compositionally biased region" description="Low complexity" evidence="1">
    <location>
        <begin position="841"/>
        <end position="851"/>
    </location>
</feature>
<organism evidence="3 4">
    <name type="scientific">Phanerochaete sordida</name>
    <dbReference type="NCBI Taxonomy" id="48140"/>
    <lineage>
        <taxon>Eukaryota</taxon>
        <taxon>Fungi</taxon>
        <taxon>Dikarya</taxon>
        <taxon>Basidiomycota</taxon>
        <taxon>Agaricomycotina</taxon>
        <taxon>Agaricomycetes</taxon>
        <taxon>Polyporales</taxon>
        <taxon>Phanerochaetaceae</taxon>
        <taxon>Phanerochaete</taxon>
    </lineage>
</organism>
<gene>
    <name evidence="3" type="ORF">PsYK624_026720</name>
</gene>
<reference evidence="3 4" key="1">
    <citation type="submission" date="2021-08" db="EMBL/GenBank/DDBJ databases">
        <title>Draft Genome Sequence of Phanerochaete sordida strain YK-624.</title>
        <authorList>
            <person name="Mori T."/>
            <person name="Dohra H."/>
            <person name="Suzuki T."/>
            <person name="Kawagishi H."/>
            <person name="Hirai H."/>
        </authorList>
    </citation>
    <scope>NUCLEOTIDE SEQUENCE [LARGE SCALE GENOMIC DNA]</scope>
    <source>
        <strain evidence="3 4">YK-624</strain>
    </source>
</reference>
<protein>
    <recommendedName>
        <fullName evidence="2">Fungal-type protein kinase domain-containing protein</fullName>
    </recommendedName>
</protein>
<feature type="region of interest" description="Disordered" evidence="1">
    <location>
        <begin position="773"/>
        <end position="920"/>
    </location>
</feature>
<comment type="caution">
    <text evidence="3">The sequence shown here is derived from an EMBL/GenBank/DDBJ whole genome shotgun (WGS) entry which is preliminary data.</text>
</comment>
<dbReference type="Gene3D" id="1.10.510.10">
    <property type="entry name" value="Transferase(Phosphotransferase) domain 1"/>
    <property type="match status" value="1"/>
</dbReference>
<accession>A0A9P3LAB1</accession>
<dbReference type="Proteomes" id="UP000703269">
    <property type="component" value="Unassembled WGS sequence"/>
</dbReference>
<dbReference type="InterPro" id="IPR040976">
    <property type="entry name" value="Pkinase_fungal"/>
</dbReference>
<dbReference type="PANTHER" id="PTHR38248">
    <property type="entry name" value="FUNK1 6"/>
    <property type="match status" value="1"/>
</dbReference>
<feature type="compositionally biased region" description="Basic residues" evidence="1">
    <location>
        <begin position="808"/>
        <end position="817"/>
    </location>
</feature>
<dbReference type="OrthoDB" id="2802734at2759"/>
<evidence type="ECO:0000313" key="3">
    <source>
        <dbReference type="EMBL" id="GJE86592.1"/>
    </source>
</evidence>
<name>A0A9P3LAB1_9APHY</name>
<sequence length="920" mass="103519">MAVDSKTQKDVSSPLKSVSWSETTVAQVDDRCVQIPVDEFKTLLSGEGLPADDLDKLKTFEGVDTKDLSDNSESEMYRPLCDIFNAVEELAGSKFRWKVVANHGESADIDHKPDLARYPIDNPDAEEAFSRDMEKLASDIARCAWAWMNSYVEVKNAERKSPFFFAPNFDKLGIQKLLRQGEVGKKARGQFIKYLTEAFLRQHRTHYFSFYITEMYVRVFRWDRVGCIASEPINLRERPEDFLDILYRLATSPDQGGVDNTAELATTEEIDLLREYDAGGNKYLGDYHESMLNDLPSFPIYKVSCPTVSLDGSEVETVEKTYLIGRYAFGHYSPVGRCTRGYPAFDMDTKRLVWFKDQWRCSARPHTELDAYIRLHKHNVSYIATPVAGGDVEGHRTLTQDYLTHLVDAWRPSERVHTRLVTHEVGRLLETYRDSWELLLFCTHAFCAHQQAWETARILHRDISVGNIMINVETDMGFLNDWDLCKYREDMEAKLPASEPSGISGTWAFKSALALRYPRKPPELADDLESFIHVVTFLGYRFHDHELSSEPVDNTEHAQILANADNPELMGLVSVFFYAQKRVGNGFYKGGGLKYHMVLSGLPPVPFRPLKNGKRSLVESFLVKAYQLLQEHYWSLDESEFAEYAAHDGDCASPDEIDNVTTVATVPPTDGPAQYLGQNPVYATILAMNASRTVKSSKGKEVFWKTMVRKKPTCPFDDPQPVLESHTDLAWLFVSVARDEHGNDLDLKDYRDDKLFDQFLSWRMICYLNRKGKTGQWKGDSSSAESAAKRKRPEDDTGEEASTPPKKPATRRTRGRATKALVNAEEKPPAKGKSKANGKTAASKKAPASRAAPKKAAKSQLTKTATKASASRKAQVTRKPASPRRPAAVKAAVTGKGRGSKAKTEPSAPVRRSARLANKA</sequence>
<proteinExistence type="predicted"/>
<dbReference type="InterPro" id="IPR011009">
    <property type="entry name" value="Kinase-like_dom_sf"/>
</dbReference>
<keyword evidence="4" id="KW-1185">Reference proteome</keyword>
<evidence type="ECO:0000313" key="4">
    <source>
        <dbReference type="Proteomes" id="UP000703269"/>
    </source>
</evidence>
<dbReference type="EMBL" id="BPQB01000004">
    <property type="protein sequence ID" value="GJE86592.1"/>
    <property type="molecule type" value="Genomic_DNA"/>
</dbReference>
<evidence type="ECO:0000259" key="2">
    <source>
        <dbReference type="Pfam" id="PF17667"/>
    </source>
</evidence>
<dbReference type="Pfam" id="PF17667">
    <property type="entry name" value="Pkinase_fungal"/>
    <property type="match status" value="1"/>
</dbReference>
<dbReference type="SUPFAM" id="SSF56112">
    <property type="entry name" value="Protein kinase-like (PK-like)"/>
    <property type="match status" value="1"/>
</dbReference>
<evidence type="ECO:0000256" key="1">
    <source>
        <dbReference type="SAM" id="MobiDB-lite"/>
    </source>
</evidence>
<feature type="compositionally biased region" description="Low complexity" evidence="1">
    <location>
        <begin position="858"/>
        <end position="874"/>
    </location>
</feature>